<dbReference type="Pfam" id="PF07963">
    <property type="entry name" value="N_methyl"/>
    <property type="match status" value="1"/>
</dbReference>
<keyword evidence="2" id="KW-0488">Methylation</keyword>
<reference evidence="7 8" key="1">
    <citation type="journal article" date="2016" name="Nat. Commun.">
        <title>Thousands of microbial genomes shed light on interconnected biogeochemical processes in an aquifer system.</title>
        <authorList>
            <person name="Anantharaman K."/>
            <person name="Brown C.T."/>
            <person name="Hug L.A."/>
            <person name="Sharon I."/>
            <person name="Castelle C.J."/>
            <person name="Probst A.J."/>
            <person name="Thomas B.C."/>
            <person name="Singh A."/>
            <person name="Wilkins M.J."/>
            <person name="Karaoz U."/>
            <person name="Brodie E.L."/>
            <person name="Williams K.H."/>
            <person name="Hubbard S.S."/>
            <person name="Banfield J.F."/>
        </authorList>
    </citation>
    <scope>NUCLEOTIDE SEQUENCE [LARGE SCALE GENOMIC DNA]</scope>
</reference>
<dbReference type="InterPro" id="IPR012902">
    <property type="entry name" value="N_methyl_site"/>
</dbReference>
<dbReference type="InterPro" id="IPR045584">
    <property type="entry name" value="Pilin-like"/>
</dbReference>
<feature type="transmembrane region" description="Helical" evidence="6">
    <location>
        <begin position="13"/>
        <end position="34"/>
    </location>
</feature>
<sequence length="156" mass="17282">MAMNKNGFTLVEIMVVMLIIAILSTLSIFALRNARVQTRDAQRKSDLERIKQGLEIYRTDCSDFPRPFQAGDILVLFGTNLIGDDTPPGCSTSNFYIRSVPDDLDPGRRYYYSQNSPYEYVLCANLEENPAVSTCPVNANCGGGGGNTCDWGFSYP</sequence>
<evidence type="ECO:0000256" key="6">
    <source>
        <dbReference type="SAM" id="Phobius"/>
    </source>
</evidence>
<evidence type="ECO:0000313" key="7">
    <source>
        <dbReference type="EMBL" id="OGM54193.1"/>
    </source>
</evidence>
<dbReference type="AlphaFoldDB" id="A0A1F8AR11"/>
<evidence type="ECO:0000313" key="8">
    <source>
        <dbReference type="Proteomes" id="UP000178603"/>
    </source>
</evidence>
<dbReference type="Proteomes" id="UP000178603">
    <property type="component" value="Unassembled WGS sequence"/>
</dbReference>
<gene>
    <name evidence="7" type="ORF">A3E44_00740</name>
</gene>
<evidence type="ECO:0008006" key="9">
    <source>
        <dbReference type="Google" id="ProtNLM"/>
    </source>
</evidence>
<dbReference type="GO" id="GO:0015627">
    <property type="term" value="C:type II protein secretion system complex"/>
    <property type="evidence" value="ECO:0007669"/>
    <property type="project" value="InterPro"/>
</dbReference>
<dbReference type="SUPFAM" id="SSF54523">
    <property type="entry name" value="Pili subunits"/>
    <property type="match status" value="1"/>
</dbReference>
<evidence type="ECO:0000256" key="5">
    <source>
        <dbReference type="ARBA" id="ARBA00023136"/>
    </source>
</evidence>
<dbReference type="InterPro" id="IPR000983">
    <property type="entry name" value="Bac_GSPG_pilin"/>
</dbReference>
<dbReference type="Gene3D" id="3.30.700.10">
    <property type="entry name" value="Glycoprotein, Type 4 Pilin"/>
    <property type="match status" value="1"/>
</dbReference>
<keyword evidence="5 6" id="KW-0472">Membrane</keyword>
<dbReference type="GO" id="GO:0015628">
    <property type="term" value="P:protein secretion by the type II secretion system"/>
    <property type="evidence" value="ECO:0007669"/>
    <property type="project" value="InterPro"/>
</dbReference>
<dbReference type="NCBIfam" id="TIGR02532">
    <property type="entry name" value="IV_pilin_GFxxxE"/>
    <property type="match status" value="1"/>
</dbReference>
<dbReference type="PANTHER" id="PTHR30093">
    <property type="entry name" value="GENERAL SECRETION PATHWAY PROTEIN G"/>
    <property type="match status" value="1"/>
</dbReference>
<comment type="subcellular location">
    <subcellularLocation>
        <location evidence="1">Membrane</location>
        <topology evidence="1">Single-pass membrane protein</topology>
    </subcellularLocation>
</comment>
<evidence type="ECO:0000256" key="1">
    <source>
        <dbReference type="ARBA" id="ARBA00004167"/>
    </source>
</evidence>
<protein>
    <recommendedName>
        <fullName evidence="9">Type II secretion system protein GspG C-terminal domain-containing protein</fullName>
    </recommendedName>
</protein>
<evidence type="ECO:0000256" key="3">
    <source>
        <dbReference type="ARBA" id="ARBA00022692"/>
    </source>
</evidence>
<keyword evidence="3 6" id="KW-0812">Transmembrane</keyword>
<dbReference type="PRINTS" id="PR00813">
    <property type="entry name" value="BCTERIALGSPG"/>
</dbReference>
<proteinExistence type="predicted"/>
<accession>A0A1F8AR11</accession>
<dbReference type="PANTHER" id="PTHR30093:SF44">
    <property type="entry name" value="TYPE II SECRETION SYSTEM CORE PROTEIN G"/>
    <property type="match status" value="1"/>
</dbReference>
<dbReference type="EMBL" id="MGGW01000017">
    <property type="protein sequence ID" value="OGM54193.1"/>
    <property type="molecule type" value="Genomic_DNA"/>
</dbReference>
<name>A0A1F8AR11_9BACT</name>
<keyword evidence="4 6" id="KW-1133">Transmembrane helix</keyword>
<dbReference type="GO" id="GO:0016020">
    <property type="term" value="C:membrane"/>
    <property type="evidence" value="ECO:0007669"/>
    <property type="project" value="UniProtKB-SubCell"/>
</dbReference>
<evidence type="ECO:0000256" key="2">
    <source>
        <dbReference type="ARBA" id="ARBA00022481"/>
    </source>
</evidence>
<evidence type="ECO:0000256" key="4">
    <source>
        <dbReference type="ARBA" id="ARBA00022989"/>
    </source>
</evidence>
<organism evidence="7 8">
    <name type="scientific">Candidatus Woesebacteria bacterium RIFCSPHIGHO2_12_FULL_41_24</name>
    <dbReference type="NCBI Taxonomy" id="1802510"/>
    <lineage>
        <taxon>Bacteria</taxon>
        <taxon>Candidatus Woeseibacteriota</taxon>
    </lineage>
</organism>
<comment type="caution">
    <text evidence="7">The sequence shown here is derived from an EMBL/GenBank/DDBJ whole genome shotgun (WGS) entry which is preliminary data.</text>
</comment>